<evidence type="ECO:0000313" key="2">
    <source>
        <dbReference type="Proteomes" id="UP000002061"/>
    </source>
</evidence>
<name>D5VRY1_METIM</name>
<dbReference type="HOGENOM" id="CLU_1040553_0_0_2"/>
<organism evidence="1 2">
    <name type="scientific">Methanocaldococcus infernus (strain DSM 11812 / JCM 15783 / ME)</name>
    <dbReference type="NCBI Taxonomy" id="573063"/>
    <lineage>
        <taxon>Archaea</taxon>
        <taxon>Methanobacteriati</taxon>
        <taxon>Methanobacteriota</taxon>
        <taxon>Methanomada group</taxon>
        <taxon>Methanococci</taxon>
        <taxon>Methanococcales</taxon>
        <taxon>Methanocaldococcaceae</taxon>
        <taxon>Methanocaldococcus</taxon>
    </lineage>
</organism>
<dbReference type="STRING" id="573063.Metin_0666"/>
<sequence>MYYIDFKTSFNKLELSEETFKIIGEFGINLKDIAIGEFAGKDSVAAIIEAFKEFDAILPVVAFTGTDYGDKNIFYKNWETLNNRIKNLHKDKVLLPLHFMFEPKLWNALNGRFVSLIIKKFGFYTPCIGCHAYLRILRIPLSKHLGRVIIGGERVYHNSDFKIDQLEMVLEVYEKICNTFGVKLELPIKYVKENSKIREIIGEDWKQGERQFSCVFSGNYRDKDGKIIFEEEKVKKFLDEFIYPVSVEIIKRGYEGDFRYIEIVKEFI</sequence>
<dbReference type="OrthoDB" id="60256at2157"/>
<keyword evidence="2" id="KW-1185">Reference proteome</keyword>
<gene>
    <name evidence="1" type="ordered locus">Metin_0666</name>
</gene>
<dbReference type="eggNOG" id="arCOG05016">
    <property type="taxonomic scope" value="Archaea"/>
</dbReference>
<dbReference type="RefSeq" id="WP_013100080.1">
    <property type="nucleotide sequence ID" value="NC_014122.1"/>
</dbReference>
<evidence type="ECO:0000313" key="1">
    <source>
        <dbReference type="EMBL" id="ADG13334.1"/>
    </source>
</evidence>
<dbReference type="KEGG" id="mif:Metin_0666"/>
<protein>
    <submittedName>
        <fullName evidence="1">Uncharacterized protein</fullName>
    </submittedName>
</protein>
<dbReference type="Proteomes" id="UP000002061">
    <property type="component" value="Chromosome"/>
</dbReference>
<dbReference type="AlphaFoldDB" id="D5VRY1"/>
<accession>D5VRY1</accession>
<dbReference type="EMBL" id="CP002009">
    <property type="protein sequence ID" value="ADG13334.1"/>
    <property type="molecule type" value="Genomic_DNA"/>
</dbReference>
<proteinExistence type="predicted"/>
<reference evidence="1" key="1">
    <citation type="submission" date="2010-04" db="EMBL/GenBank/DDBJ databases">
        <title>Complete sequence of Methanocaldococcus infernus ME.</title>
        <authorList>
            <consortium name="US DOE Joint Genome Institute"/>
            <person name="Lucas S."/>
            <person name="Copeland A."/>
            <person name="Lapidus A."/>
            <person name="Cheng J.-F."/>
            <person name="Bruce D."/>
            <person name="Goodwin L."/>
            <person name="Pitluck S."/>
            <person name="Munk A.C."/>
            <person name="Detter J.C."/>
            <person name="Han C."/>
            <person name="Tapia R."/>
            <person name="Land M."/>
            <person name="Hauser L."/>
            <person name="Kyrpides N."/>
            <person name="Mikhailova N."/>
            <person name="Sieprawska-Lupa M."/>
            <person name="Whitman W.B."/>
            <person name="Woyke T."/>
        </authorList>
    </citation>
    <scope>NUCLEOTIDE SEQUENCE [LARGE SCALE GENOMIC DNA]</scope>
    <source>
        <strain evidence="1">ME</strain>
    </source>
</reference>
<dbReference type="GeneID" id="9131673"/>